<dbReference type="VEuPathDB" id="ToxoDB:TGDOM2_319510"/>
<evidence type="ECO:0000313" key="3">
    <source>
        <dbReference type="Proteomes" id="UP000028837"/>
    </source>
</evidence>
<dbReference type="Proteomes" id="UP000028837">
    <property type="component" value="Unassembled WGS sequence"/>
</dbReference>
<name>A0A086JG35_TOXGO</name>
<proteinExistence type="predicted"/>
<reference evidence="2 3" key="1">
    <citation type="submission" date="2014-02" db="EMBL/GenBank/DDBJ databases">
        <authorList>
            <person name="Sibley D."/>
            <person name="Venepally P."/>
            <person name="Karamycheva S."/>
            <person name="Hadjithomas M."/>
            <person name="Khan A."/>
            <person name="Brunk B."/>
            <person name="Roos D."/>
            <person name="Caler E."/>
            <person name="Lorenzi H."/>
        </authorList>
    </citation>
    <scope>NUCLEOTIDE SEQUENCE [LARGE SCALE GENOMIC DNA]</scope>
    <source>
        <strain evidence="2 3">GAB2-2007-GAL-DOM2</strain>
    </source>
</reference>
<accession>A0A086JG35</accession>
<comment type="caution">
    <text evidence="2">The sequence shown here is derived from an EMBL/GenBank/DDBJ whole genome shotgun (WGS) entry which is preliminary data.</text>
</comment>
<dbReference type="EMBL" id="AHZU02001560">
    <property type="protein sequence ID" value="KFG31103.1"/>
    <property type="molecule type" value="Genomic_DNA"/>
</dbReference>
<sequence length="284" mass="29924">MGAGLSSHAGAGEKPRAESLGGERQNSPASREHVVSAVVNVPSSSGMNHVVLFGSDFVNNFAVLPPRSAGAASPPGADLRMQTSLSSLPRQGDSSLSGEPSAPTVSNEGTVAAGQAARGESLFVAEARGDSRPVGEGDATGEAWVASRVLEQKKEFFADMRRHLKSALVEQMDVLKQGLRACPLTAAAASVASATAEASLRQVAKALPEDSTVSPFDDQPDARDFQRPVCHDEQLAVLRCYNRQSMRRESEGNADYLSCHSMVADLRACSERATQLGPLVRPQN</sequence>
<dbReference type="OrthoDB" id="332251at2759"/>
<feature type="compositionally biased region" description="Polar residues" evidence="1">
    <location>
        <begin position="86"/>
        <end position="109"/>
    </location>
</feature>
<dbReference type="AlphaFoldDB" id="A0A086JG35"/>
<evidence type="ECO:0000256" key="1">
    <source>
        <dbReference type="SAM" id="MobiDB-lite"/>
    </source>
</evidence>
<protein>
    <submittedName>
        <fullName evidence="2">Uncharacterized protein</fullName>
    </submittedName>
</protein>
<feature type="region of interest" description="Disordered" evidence="1">
    <location>
        <begin position="1"/>
        <end position="34"/>
    </location>
</feature>
<evidence type="ECO:0000313" key="2">
    <source>
        <dbReference type="EMBL" id="KFG31103.1"/>
    </source>
</evidence>
<organism evidence="2 3">
    <name type="scientific">Toxoplasma gondii GAB2-2007-GAL-DOM2</name>
    <dbReference type="NCBI Taxonomy" id="1130820"/>
    <lineage>
        <taxon>Eukaryota</taxon>
        <taxon>Sar</taxon>
        <taxon>Alveolata</taxon>
        <taxon>Apicomplexa</taxon>
        <taxon>Conoidasida</taxon>
        <taxon>Coccidia</taxon>
        <taxon>Eucoccidiorida</taxon>
        <taxon>Eimeriorina</taxon>
        <taxon>Sarcocystidae</taxon>
        <taxon>Toxoplasma</taxon>
    </lineage>
</organism>
<gene>
    <name evidence="2" type="ORF">TGDOM2_319510</name>
</gene>
<feature type="region of interest" description="Disordered" evidence="1">
    <location>
        <begin position="86"/>
        <end position="113"/>
    </location>
</feature>